<feature type="transmembrane region" description="Helical" evidence="1">
    <location>
        <begin position="65"/>
        <end position="84"/>
    </location>
</feature>
<dbReference type="Proteomes" id="UP001431209">
    <property type="component" value="Unassembled WGS sequence"/>
</dbReference>
<name>A0AAW2YZQ2_9EUKA</name>
<comment type="caution">
    <text evidence="2">The sequence shown here is derived from an EMBL/GenBank/DDBJ whole genome shotgun (WGS) entry which is preliminary data.</text>
</comment>
<feature type="transmembrane region" description="Helical" evidence="1">
    <location>
        <begin position="224"/>
        <end position="244"/>
    </location>
</feature>
<sequence>MSLIQPMFWYSNKALAVALYGFTASLFVVMSQSLFSLLVTVAVRKFAKDVSQTKPIQYGMHFERYVSLFWFWCVIMLISVSSQVRSLYPVLFFTVFTSWLLLVMLIDRLFVWQQVKKYQYVMEEDHMDRLLKTHDIIKENVGKRNFIADLFLLDGIHWAVFSYIINIIPILFMVDFLERLVRLMVPIAGRSMKNVPPDVILATLIFLVVFLCLVNLLPTLQRSGYELVLCLLLLVAMVVCVIVACVSKPYGPNSPKRVGFKQYADHAFYVNNRTTHGVIHQPSQLSLTSFDYIPIERTISEYQKTETINGLRCTSSDTCWIQYPSPFGKGAFTGVTVYNYITTLVEGVPRTSFALRVEHQEASFITIQTNTSVVMRLDNTDPNFQSKNYVIERDNFITKFSTESNFTVLTLTYDGSYDNAKVRFVINYCEPGQRAPVDEFRKVLPYITPFGYGTCTSLTESSDIYVLNHSE</sequence>
<evidence type="ECO:0000256" key="1">
    <source>
        <dbReference type="SAM" id="Phobius"/>
    </source>
</evidence>
<keyword evidence="1" id="KW-0472">Membrane</keyword>
<gene>
    <name evidence="2" type="ORF">AKO1_010594</name>
</gene>
<proteinExistence type="predicted"/>
<dbReference type="EMBL" id="JAOPGA020000793">
    <property type="protein sequence ID" value="KAL0481792.1"/>
    <property type="molecule type" value="Genomic_DNA"/>
</dbReference>
<accession>A0AAW2YZQ2</accession>
<feature type="transmembrane region" description="Helical" evidence="1">
    <location>
        <begin position="90"/>
        <end position="110"/>
    </location>
</feature>
<feature type="transmembrane region" description="Helical" evidence="1">
    <location>
        <begin position="199"/>
        <end position="217"/>
    </location>
</feature>
<feature type="transmembrane region" description="Helical" evidence="1">
    <location>
        <begin position="150"/>
        <end position="174"/>
    </location>
</feature>
<reference evidence="2 3" key="1">
    <citation type="submission" date="2024-03" db="EMBL/GenBank/DDBJ databases">
        <title>The Acrasis kona genome and developmental transcriptomes reveal deep origins of eukaryotic multicellular pathways.</title>
        <authorList>
            <person name="Sheikh S."/>
            <person name="Fu C.-J."/>
            <person name="Brown M.W."/>
            <person name="Baldauf S.L."/>
        </authorList>
    </citation>
    <scope>NUCLEOTIDE SEQUENCE [LARGE SCALE GENOMIC DNA]</scope>
    <source>
        <strain evidence="2 3">ATCC MYA-3509</strain>
    </source>
</reference>
<keyword evidence="1" id="KW-0812">Transmembrane</keyword>
<evidence type="ECO:0000313" key="3">
    <source>
        <dbReference type="Proteomes" id="UP001431209"/>
    </source>
</evidence>
<dbReference type="AlphaFoldDB" id="A0AAW2YZQ2"/>
<feature type="transmembrane region" description="Helical" evidence="1">
    <location>
        <begin position="20"/>
        <end position="44"/>
    </location>
</feature>
<keyword evidence="3" id="KW-1185">Reference proteome</keyword>
<keyword evidence="1" id="KW-1133">Transmembrane helix</keyword>
<organism evidence="2 3">
    <name type="scientific">Acrasis kona</name>
    <dbReference type="NCBI Taxonomy" id="1008807"/>
    <lineage>
        <taxon>Eukaryota</taxon>
        <taxon>Discoba</taxon>
        <taxon>Heterolobosea</taxon>
        <taxon>Tetramitia</taxon>
        <taxon>Eutetramitia</taxon>
        <taxon>Acrasidae</taxon>
        <taxon>Acrasis</taxon>
    </lineage>
</organism>
<protein>
    <submittedName>
        <fullName evidence="2">Uncharacterized protein</fullName>
    </submittedName>
</protein>
<evidence type="ECO:0000313" key="2">
    <source>
        <dbReference type="EMBL" id="KAL0481792.1"/>
    </source>
</evidence>